<proteinExistence type="predicted"/>
<reference evidence="3 4" key="1">
    <citation type="journal article" date="2020" name="Front. Microbiol.">
        <title>Genetic Organization of the aprX-lipA2 Operon Affects the Proteolytic Potential of Pseudomonas Species in Milk.</title>
        <authorList>
            <person name="Maier C."/>
            <person name="Huptas C."/>
            <person name="von Neubeck M."/>
            <person name="Scherer S."/>
            <person name="Wenning M."/>
            <person name="Lucking G."/>
        </authorList>
    </citation>
    <scope>NUCLEOTIDE SEQUENCE [LARGE SCALE GENOMIC DNA]</scope>
    <source>
        <strain evidence="2 4">WS 5404</strain>
        <strain evidence="1 3">WS 5405</strain>
    </source>
</reference>
<evidence type="ECO:0000313" key="3">
    <source>
        <dbReference type="Proteomes" id="UP000535954"/>
    </source>
</evidence>
<dbReference type="GeneID" id="45731781"/>
<evidence type="ECO:0000313" key="4">
    <source>
        <dbReference type="Proteomes" id="UP000586252"/>
    </source>
</evidence>
<sequence>MSISTLTHISGARIGGVLALGPMDIPGVDPLDPNGLVPVSLTLAPLLVRIPMWLPAPEPLDTPHRVQLLWLRDGIERQADLKLIDAPPPPLPAFVQMHVPLAMLRERSGSVELYYRVTDSEGQTSELDPKVTLTIDLESPELLRPDDQLSFVSPPTTGVDEAYLAGNDPVRFNVPPYRGRERNDRIEMVLSNSPNPAAAAPDGDYVLVNTSDPLICELPAAGFRRLNNGQAYIFYQVFDEAGNFSTRSAGLPFVLDLIAGPGVPLPAPTVMPPAYDDTLIKRDDARAGVVVLVPPYANWAAGDQCRVYWNERPVPDVPVSDGVETQVPIPWSILRGPLPVLVAEEIRIRYEIIRGLVSYPSFGRRIRQDFTVAGQDHAGAPALLNPTLPLAEVRGLVSDEANLVDLRDKDVGARARVFLYDDPQPGQVLRFFWNGIGPVATKTVQVGEVAGQLVFSSVIPWGVMEGIINSSLPVHYTTDNGVNQQQSRNTEVDVNTGPLLSFPTPVIQHTLVGGTGTFLTCCSSPEIFAGVRWKVVSHGDFQVNDEVRFFTHGYNNNGWVDPIVQDSRFTQSKTFDTPADLVNGLDFTVMPFDPVVYSLRLQSTAVAWYEVWRGRSKIGESILRRFRVDLAYPAGGFCQAGDVVHCTSDGVPSLIRNDCVDSN</sequence>
<gene>
    <name evidence="1" type="ORF">HBO13_13745</name>
    <name evidence="2" type="ORF">HBO30_01520</name>
</gene>
<name>A0A7Y1M286_9PSED</name>
<dbReference type="Proteomes" id="UP000586252">
    <property type="component" value="Unassembled WGS sequence"/>
</dbReference>
<organism evidence="1 3">
    <name type="scientific">Pseudomonas lactis</name>
    <dbReference type="NCBI Taxonomy" id="1615674"/>
    <lineage>
        <taxon>Bacteria</taxon>
        <taxon>Pseudomonadati</taxon>
        <taxon>Pseudomonadota</taxon>
        <taxon>Gammaproteobacteria</taxon>
        <taxon>Pseudomonadales</taxon>
        <taxon>Pseudomonadaceae</taxon>
        <taxon>Pseudomonas</taxon>
    </lineage>
</organism>
<dbReference type="RefSeq" id="WP_057709906.1">
    <property type="nucleotide sequence ID" value="NZ_JAAQYH010000006.1"/>
</dbReference>
<evidence type="ECO:0000313" key="1">
    <source>
        <dbReference type="EMBL" id="NNA73702.1"/>
    </source>
</evidence>
<dbReference type="AlphaFoldDB" id="A0A7Y1M286"/>
<accession>A0A7Y1M286</accession>
<dbReference type="EMBL" id="JAAQYH010000006">
    <property type="protein sequence ID" value="NNA73702.1"/>
    <property type="molecule type" value="Genomic_DNA"/>
</dbReference>
<comment type="caution">
    <text evidence="1">The sequence shown here is derived from an EMBL/GenBank/DDBJ whole genome shotgun (WGS) entry which is preliminary data.</text>
</comment>
<dbReference type="Proteomes" id="UP000535954">
    <property type="component" value="Unassembled WGS sequence"/>
</dbReference>
<protein>
    <submittedName>
        <fullName evidence="1">Uncharacterized protein</fullName>
    </submittedName>
</protein>
<evidence type="ECO:0000313" key="2">
    <source>
        <dbReference type="EMBL" id="NNA77387.1"/>
    </source>
</evidence>
<dbReference type="EMBL" id="JAAQYI010000001">
    <property type="protein sequence ID" value="NNA77387.1"/>
    <property type="molecule type" value="Genomic_DNA"/>
</dbReference>